<feature type="region of interest" description="Disordered" evidence="1">
    <location>
        <begin position="71"/>
        <end position="90"/>
    </location>
</feature>
<dbReference type="RefSeq" id="WP_190451991.1">
    <property type="nucleotide sequence ID" value="NZ_JAMPLM010000053.1"/>
</dbReference>
<evidence type="ECO:0000256" key="1">
    <source>
        <dbReference type="SAM" id="MobiDB-lite"/>
    </source>
</evidence>
<feature type="signal peptide" evidence="2">
    <location>
        <begin position="1"/>
        <end position="28"/>
    </location>
</feature>
<evidence type="ECO:0000313" key="4">
    <source>
        <dbReference type="Proteomes" id="UP001476950"/>
    </source>
</evidence>
<proteinExistence type="predicted"/>
<feature type="compositionally biased region" description="Low complexity" evidence="1">
    <location>
        <begin position="28"/>
        <end position="45"/>
    </location>
</feature>
<dbReference type="NCBIfam" id="NF041742">
    <property type="entry name" value="WGxxGxxG_fam"/>
    <property type="match status" value="1"/>
</dbReference>
<accession>A0ABV0KS93</accession>
<protein>
    <submittedName>
        <fullName evidence="3">WGxxGxxG-CTERM domain-containing protein</fullName>
    </submittedName>
</protein>
<reference evidence="3 4" key="1">
    <citation type="submission" date="2022-04" db="EMBL/GenBank/DDBJ databases">
        <title>Positive selection, recombination, and allopatry shape intraspecific diversity of widespread and dominant cyanobacteria.</title>
        <authorList>
            <person name="Wei J."/>
            <person name="Shu W."/>
            <person name="Hu C."/>
        </authorList>
    </citation>
    <scope>NUCLEOTIDE SEQUENCE [LARGE SCALE GENOMIC DNA]</scope>
    <source>
        <strain evidence="3 4">AS-A4</strain>
    </source>
</reference>
<dbReference type="Proteomes" id="UP001476950">
    <property type="component" value="Unassembled WGS sequence"/>
</dbReference>
<keyword evidence="2" id="KW-0732">Signal</keyword>
<feature type="region of interest" description="Disordered" evidence="1">
    <location>
        <begin position="28"/>
        <end position="50"/>
    </location>
</feature>
<sequence>MKRVNLPQLALLSAVTLSLATVPFTLPAAAQTGSTSGTTTDSATRTTEEDQDFDWGLLGLLGLAGLAGLRKKQETHESHHETVNPSMRSR</sequence>
<evidence type="ECO:0000313" key="3">
    <source>
        <dbReference type="EMBL" id="MEP1062105.1"/>
    </source>
</evidence>
<dbReference type="NCBIfam" id="NF038039">
    <property type="entry name" value="WGxxGxxG-CTERM"/>
    <property type="match status" value="1"/>
</dbReference>
<gene>
    <name evidence="3" type="ORF">NDI38_27395</name>
</gene>
<evidence type="ECO:0000256" key="2">
    <source>
        <dbReference type="SAM" id="SignalP"/>
    </source>
</evidence>
<organism evidence="3 4">
    <name type="scientific">Stenomitos frigidus AS-A4</name>
    <dbReference type="NCBI Taxonomy" id="2933935"/>
    <lineage>
        <taxon>Bacteria</taxon>
        <taxon>Bacillati</taxon>
        <taxon>Cyanobacteriota</taxon>
        <taxon>Cyanophyceae</taxon>
        <taxon>Leptolyngbyales</taxon>
        <taxon>Leptolyngbyaceae</taxon>
        <taxon>Stenomitos</taxon>
    </lineage>
</organism>
<dbReference type="EMBL" id="JAMPLM010000053">
    <property type="protein sequence ID" value="MEP1062105.1"/>
    <property type="molecule type" value="Genomic_DNA"/>
</dbReference>
<feature type="compositionally biased region" description="Basic and acidic residues" evidence="1">
    <location>
        <begin position="71"/>
        <end position="82"/>
    </location>
</feature>
<comment type="caution">
    <text evidence="3">The sequence shown here is derived from an EMBL/GenBank/DDBJ whole genome shotgun (WGS) entry which is preliminary data.</text>
</comment>
<keyword evidence="4" id="KW-1185">Reference proteome</keyword>
<name>A0ABV0KS93_9CYAN</name>
<feature type="chain" id="PRO_5046199243" evidence="2">
    <location>
        <begin position="29"/>
        <end position="90"/>
    </location>
</feature>